<reference evidence="1" key="1">
    <citation type="submission" date="2021-03" db="EMBL/GenBank/DDBJ databases">
        <title>Evolutionary priming and transition to the ectomycorrhizal habit in an iconic lineage of mushroom-forming fungi: is preadaptation a requirement?</title>
        <authorList>
            <consortium name="DOE Joint Genome Institute"/>
            <person name="Looney B.P."/>
            <person name="Miyauchi S."/>
            <person name="Morin E."/>
            <person name="Drula E."/>
            <person name="Courty P.E."/>
            <person name="Chicoki N."/>
            <person name="Fauchery L."/>
            <person name="Kohler A."/>
            <person name="Kuo A."/>
            <person name="LaButti K."/>
            <person name="Pangilinan J."/>
            <person name="Lipzen A."/>
            <person name="Riley R."/>
            <person name="Andreopoulos W."/>
            <person name="He G."/>
            <person name="Johnson J."/>
            <person name="Barry K.W."/>
            <person name="Grigoriev I.V."/>
            <person name="Nagy L."/>
            <person name="Hibbett D."/>
            <person name="Henrissat B."/>
            <person name="Matheny P.B."/>
            <person name="Labbe J."/>
            <person name="Martin A.F."/>
        </authorList>
    </citation>
    <scope>NUCLEOTIDE SEQUENCE</scope>
    <source>
        <strain evidence="1">BPL698</strain>
    </source>
</reference>
<feature type="non-terminal residue" evidence="1">
    <location>
        <position position="1"/>
    </location>
</feature>
<dbReference type="Proteomes" id="UP001207468">
    <property type="component" value="Unassembled WGS sequence"/>
</dbReference>
<evidence type="ECO:0000313" key="1">
    <source>
        <dbReference type="EMBL" id="KAI9456000.1"/>
    </source>
</evidence>
<organism evidence="1 2">
    <name type="scientific">Russula earlei</name>
    <dbReference type="NCBI Taxonomy" id="71964"/>
    <lineage>
        <taxon>Eukaryota</taxon>
        <taxon>Fungi</taxon>
        <taxon>Dikarya</taxon>
        <taxon>Basidiomycota</taxon>
        <taxon>Agaricomycotina</taxon>
        <taxon>Agaricomycetes</taxon>
        <taxon>Russulales</taxon>
        <taxon>Russulaceae</taxon>
        <taxon>Russula</taxon>
    </lineage>
</organism>
<dbReference type="EMBL" id="JAGFNK010000243">
    <property type="protein sequence ID" value="KAI9456000.1"/>
    <property type="molecule type" value="Genomic_DNA"/>
</dbReference>
<gene>
    <name evidence="1" type="ORF">F5148DRAFT_984592</name>
</gene>
<keyword evidence="2" id="KW-1185">Reference proteome</keyword>
<evidence type="ECO:0000313" key="2">
    <source>
        <dbReference type="Proteomes" id="UP001207468"/>
    </source>
</evidence>
<comment type="caution">
    <text evidence="1">The sequence shown here is derived from an EMBL/GenBank/DDBJ whole genome shotgun (WGS) entry which is preliminary data.</text>
</comment>
<accession>A0ACC0U198</accession>
<proteinExistence type="predicted"/>
<sequence length="57" mass="6718">TDHAKARKFLDVMIKGHPEYGCFISLEKTLTNFACHPNTVRVMDPEQRCTHQKRRNF</sequence>
<name>A0ACC0U198_9AGAM</name>
<protein>
    <submittedName>
        <fullName evidence="1">Uncharacterized protein</fullName>
    </submittedName>
</protein>